<proteinExistence type="predicted"/>
<organism evidence="2 3">
    <name type="scientific">Neoroseomonas soli</name>
    <dbReference type="NCBI Taxonomy" id="1081025"/>
    <lineage>
        <taxon>Bacteria</taxon>
        <taxon>Pseudomonadati</taxon>
        <taxon>Pseudomonadota</taxon>
        <taxon>Alphaproteobacteria</taxon>
        <taxon>Acetobacterales</taxon>
        <taxon>Acetobacteraceae</taxon>
        <taxon>Neoroseomonas</taxon>
    </lineage>
</organism>
<feature type="chain" id="PRO_5040892279" evidence="1">
    <location>
        <begin position="23"/>
        <end position="258"/>
    </location>
</feature>
<dbReference type="RefSeq" id="WP_211862261.1">
    <property type="nucleotide sequence ID" value="NZ_JAAEDM010000028.1"/>
</dbReference>
<dbReference type="InterPro" id="IPR021457">
    <property type="entry name" value="DUF3108"/>
</dbReference>
<dbReference type="EMBL" id="JAAEDM010000028">
    <property type="protein sequence ID" value="MBR0671885.1"/>
    <property type="molecule type" value="Genomic_DNA"/>
</dbReference>
<reference evidence="2" key="2">
    <citation type="journal article" date="2021" name="Syst. Appl. Microbiol.">
        <title>Roseomonas hellenica sp. nov., isolated from roots of wild-growing Alkanna tinctoria.</title>
        <authorList>
            <person name="Rat A."/>
            <person name="Naranjo H.D."/>
            <person name="Lebbe L."/>
            <person name="Cnockaert M."/>
            <person name="Krigas N."/>
            <person name="Grigoriadou K."/>
            <person name="Maloupa E."/>
            <person name="Willems A."/>
        </authorList>
    </citation>
    <scope>NUCLEOTIDE SEQUENCE</scope>
    <source>
        <strain evidence="2">LMG 31231</strain>
    </source>
</reference>
<feature type="signal peptide" evidence="1">
    <location>
        <begin position="1"/>
        <end position="22"/>
    </location>
</feature>
<gene>
    <name evidence="2" type="ORF">GXW76_11960</name>
</gene>
<dbReference type="Pfam" id="PF11306">
    <property type="entry name" value="DUF3108"/>
    <property type="match status" value="1"/>
</dbReference>
<evidence type="ECO:0000313" key="3">
    <source>
        <dbReference type="Proteomes" id="UP001138751"/>
    </source>
</evidence>
<keyword evidence="1" id="KW-0732">Signal</keyword>
<dbReference type="Proteomes" id="UP001138751">
    <property type="component" value="Unassembled WGS sequence"/>
</dbReference>
<accession>A0A9X9WXK6</accession>
<name>A0A9X9WXK6_9PROT</name>
<reference evidence="2" key="1">
    <citation type="submission" date="2020-01" db="EMBL/GenBank/DDBJ databases">
        <authorList>
            <person name="Rat A."/>
        </authorList>
    </citation>
    <scope>NUCLEOTIDE SEQUENCE</scope>
    <source>
        <strain evidence="2">LMG 31231</strain>
    </source>
</reference>
<keyword evidence="3" id="KW-1185">Reference proteome</keyword>
<protein>
    <submittedName>
        <fullName evidence="2">DUF3108 domain-containing protein</fullName>
    </submittedName>
</protein>
<evidence type="ECO:0000313" key="2">
    <source>
        <dbReference type="EMBL" id="MBR0671885.1"/>
    </source>
</evidence>
<evidence type="ECO:0000256" key="1">
    <source>
        <dbReference type="SAM" id="SignalP"/>
    </source>
</evidence>
<comment type="caution">
    <text evidence="2">The sequence shown here is derived from an EMBL/GenBank/DDBJ whole genome shotgun (WGS) entry which is preliminary data.</text>
</comment>
<sequence>MTRRALLAVLASLALPAGPACANPVQAEYALSQSGIPVMDVSVVIDLSADRYRLSSVARSRGIGRLFLPREQATEAEGGLVGREVLPLRYRTEGEWRGSLRRTVLEYLGRTPRLAALEPPEGPDRIPVRPEEAEGTIDVLSALLRLSRDAAATGRCDLTGAVYDGRRRLEWSSRTIGIGAPPVRGFTGEALRCALESRLVAGFRRSDDPARAGQPRRAEAWLAVLGTGRPPLPLRVEFPSTILGAFRMDLVRVGPSAP</sequence>
<dbReference type="AlphaFoldDB" id="A0A9X9WXK6"/>